<dbReference type="Proteomes" id="UP000006643">
    <property type="component" value="Unassembled WGS sequence"/>
</dbReference>
<protein>
    <submittedName>
        <fullName evidence="1">Uncharacterized protein</fullName>
    </submittedName>
</protein>
<name>D0NRP5_PHYIT</name>
<gene>
    <name evidence="1" type="ORF">PITG_15113</name>
</gene>
<sequence>MAELFAGKPSSSMYHLSGSASSFSKSELNDIWILDCGSSRHLVGDEAWSDAIECCNDACVQFNVRPLNVTKDGSLTLRVTVSGKEKPMKLTDVYFAPGGTKGMVAKQLELFLAYFKKNFNCKNHVLRTDSGGDPGCGIAVVVRLVSSGPEEETATRNQCGYF</sequence>
<dbReference type="KEGG" id="pif:PITG_15113"/>
<dbReference type="OrthoDB" id="123769at2759"/>
<dbReference type="EMBL" id="DS028155">
    <property type="protein sequence ID" value="EEY63395.1"/>
    <property type="molecule type" value="Genomic_DNA"/>
</dbReference>
<organism evidence="1 2">
    <name type="scientific">Phytophthora infestans (strain T30-4)</name>
    <name type="common">Potato late blight agent</name>
    <dbReference type="NCBI Taxonomy" id="403677"/>
    <lineage>
        <taxon>Eukaryota</taxon>
        <taxon>Sar</taxon>
        <taxon>Stramenopiles</taxon>
        <taxon>Oomycota</taxon>
        <taxon>Peronosporomycetes</taxon>
        <taxon>Peronosporales</taxon>
        <taxon>Peronosporaceae</taxon>
        <taxon>Phytophthora</taxon>
    </lineage>
</organism>
<dbReference type="InParanoid" id="D0NRP5"/>
<evidence type="ECO:0000313" key="2">
    <source>
        <dbReference type="Proteomes" id="UP000006643"/>
    </source>
</evidence>
<dbReference type="GeneID" id="9475999"/>
<keyword evidence="2" id="KW-1185">Reference proteome</keyword>
<proteinExistence type="predicted"/>
<reference evidence="2" key="1">
    <citation type="journal article" date="2009" name="Nature">
        <title>Genome sequence and analysis of the Irish potato famine pathogen Phytophthora infestans.</title>
        <authorList>
            <consortium name="The Broad Institute Genome Sequencing Platform"/>
            <person name="Haas B.J."/>
            <person name="Kamoun S."/>
            <person name="Zody M.C."/>
            <person name="Jiang R.H."/>
            <person name="Handsaker R.E."/>
            <person name="Cano L.M."/>
            <person name="Grabherr M."/>
            <person name="Kodira C.D."/>
            <person name="Raffaele S."/>
            <person name="Torto-Alalibo T."/>
            <person name="Bozkurt T.O."/>
            <person name="Ah-Fong A.M."/>
            <person name="Alvarado L."/>
            <person name="Anderson V.L."/>
            <person name="Armstrong M.R."/>
            <person name="Avrova A."/>
            <person name="Baxter L."/>
            <person name="Beynon J."/>
            <person name="Boevink P.C."/>
            <person name="Bollmann S.R."/>
            <person name="Bos J.I."/>
            <person name="Bulone V."/>
            <person name="Cai G."/>
            <person name="Cakir C."/>
            <person name="Carrington J.C."/>
            <person name="Chawner M."/>
            <person name="Conti L."/>
            <person name="Costanzo S."/>
            <person name="Ewan R."/>
            <person name="Fahlgren N."/>
            <person name="Fischbach M.A."/>
            <person name="Fugelstad J."/>
            <person name="Gilroy E.M."/>
            <person name="Gnerre S."/>
            <person name="Green P.J."/>
            <person name="Grenville-Briggs L.J."/>
            <person name="Griffith J."/>
            <person name="Grunwald N.J."/>
            <person name="Horn K."/>
            <person name="Horner N.R."/>
            <person name="Hu C.H."/>
            <person name="Huitema E."/>
            <person name="Jeong D.H."/>
            <person name="Jones A.M."/>
            <person name="Jones J.D."/>
            <person name="Jones R.W."/>
            <person name="Karlsson E.K."/>
            <person name="Kunjeti S.G."/>
            <person name="Lamour K."/>
            <person name="Liu Z."/>
            <person name="Ma L."/>
            <person name="Maclean D."/>
            <person name="Chibucos M.C."/>
            <person name="McDonald H."/>
            <person name="McWalters J."/>
            <person name="Meijer H.J."/>
            <person name="Morgan W."/>
            <person name="Morris P.F."/>
            <person name="Munro C.A."/>
            <person name="O'Neill K."/>
            <person name="Ospina-Giraldo M."/>
            <person name="Pinzon A."/>
            <person name="Pritchard L."/>
            <person name="Ramsahoye B."/>
            <person name="Ren Q."/>
            <person name="Restrepo S."/>
            <person name="Roy S."/>
            <person name="Sadanandom A."/>
            <person name="Savidor A."/>
            <person name="Schornack S."/>
            <person name="Schwartz D.C."/>
            <person name="Schumann U.D."/>
            <person name="Schwessinger B."/>
            <person name="Seyer L."/>
            <person name="Sharpe T."/>
            <person name="Silvar C."/>
            <person name="Song J."/>
            <person name="Studholme D.J."/>
            <person name="Sykes S."/>
            <person name="Thines M."/>
            <person name="van de Vondervoort P.J."/>
            <person name="Phuntumart V."/>
            <person name="Wawra S."/>
            <person name="Weide R."/>
            <person name="Win J."/>
            <person name="Young C."/>
            <person name="Zhou S."/>
            <person name="Fry W."/>
            <person name="Meyers B.C."/>
            <person name="van West P."/>
            <person name="Ristaino J."/>
            <person name="Govers F."/>
            <person name="Birch P.R."/>
            <person name="Whisson S.C."/>
            <person name="Judelson H.S."/>
            <person name="Nusbaum C."/>
        </authorList>
    </citation>
    <scope>NUCLEOTIDE SEQUENCE [LARGE SCALE GENOMIC DNA]</scope>
    <source>
        <strain evidence="2">T30-4</strain>
    </source>
</reference>
<accession>D0NRP5</accession>
<evidence type="ECO:0000313" key="1">
    <source>
        <dbReference type="EMBL" id="EEY63395.1"/>
    </source>
</evidence>
<dbReference type="HOGENOM" id="CLU_1638693_0_0_1"/>
<dbReference type="AlphaFoldDB" id="D0NRP5"/>
<dbReference type="VEuPathDB" id="FungiDB:PITG_15113"/>
<dbReference type="RefSeq" id="XP_002898280.1">
    <property type="nucleotide sequence ID" value="XM_002898234.1"/>
</dbReference>